<sequence length="219" mass="23776">TEESETGSPQGKPTKRLSGKSSPSELNYSSSDEDESKGPVATGIPKVQPVKGSNPLPKGSGPTSTSEGQGTSQVFQQTQSPSETSASHKRTPSPPQPPHKPPHKFSKPPSAQTLTMAQQEHAAQTNALDDRITEINRMLIFHRAGNTLLTPTQAEILEPELKDMSSVIRGLHTSCYQHFENDPSATPSDALTQALKTQRNLEVKHFKCFAEVTELRKTL</sequence>
<feature type="non-terminal residue" evidence="2">
    <location>
        <position position="219"/>
    </location>
</feature>
<name>A0A8J2LNC0_9HEXA</name>
<feature type="compositionally biased region" description="Polar residues" evidence="1">
    <location>
        <begin position="19"/>
        <end position="30"/>
    </location>
</feature>
<reference evidence="2" key="1">
    <citation type="submission" date="2021-06" db="EMBL/GenBank/DDBJ databases">
        <authorList>
            <person name="Hodson N. C."/>
            <person name="Mongue J. A."/>
            <person name="Jaron S. K."/>
        </authorList>
    </citation>
    <scope>NUCLEOTIDE SEQUENCE</scope>
</reference>
<evidence type="ECO:0000256" key="1">
    <source>
        <dbReference type="SAM" id="MobiDB-lite"/>
    </source>
</evidence>
<feature type="non-terminal residue" evidence="2">
    <location>
        <position position="1"/>
    </location>
</feature>
<protein>
    <submittedName>
        <fullName evidence="2">Uncharacterized protein</fullName>
    </submittedName>
</protein>
<organism evidence="2 3">
    <name type="scientific">Allacma fusca</name>
    <dbReference type="NCBI Taxonomy" id="39272"/>
    <lineage>
        <taxon>Eukaryota</taxon>
        <taxon>Metazoa</taxon>
        <taxon>Ecdysozoa</taxon>
        <taxon>Arthropoda</taxon>
        <taxon>Hexapoda</taxon>
        <taxon>Collembola</taxon>
        <taxon>Symphypleona</taxon>
        <taxon>Sminthuridae</taxon>
        <taxon>Allacma</taxon>
    </lineage>
</organism>
<feature type="region of interest" description="Disordered" evidence="1">
    <location>
        <begin position="1"/>
        <end position="112"/>
    </location>
</feature>
<keyword evidence="3" id="KW-1185">Reference proteome</keyword>
<comment type="caution">
    <text evidence="2">The sequence shown here is derived from an EMBL/GenBank/DDBJ whole genome shotgun (WGS) entry which is preliminary data.</text>
</comment>
<accession>A0A8J2LNC0</accession>
<evidence type="ECO:0000313" key="2">
    <source>
        <dbReference type="EMBL" id="CAG7825545.1"/>
    </source>
</evidence>
<evidence type="ECO:0000313" key="3">
    <source>
        <dbReference type="Proteomes" id="UP000708208"/>
    </source>
</evidence>
<feature type="compositionally biased region" description="Polar residues" evidence="1">
    <location>
        <begin position="61"/>
        <end position="85"/>
    </location>
</feature>
<feature type="compositionally biased region" description="Polar residues" evidence="1">
    <location>
        <begin position="1"/>
        <end position="11"/>
    </location>
</feature>
<gene>
    <name evidence="2" type="ORF">AFUS01_LOCUS35648</name>
</gene>
<dbReference type="Proteomes" id="UP000708208">
    <property type="component" value="Unassembled WGS sequence"/>
</dbReference>
<dbReference type="EMBL" id="CAJVCH010536656">
    <property type="protein sequence ID" value="CAG7825545.1"/>
    <property type="molecule type" value="Genomic_DNA"/>
</dbReference>
<proteinExistence type="predicted"/>
<dbReference type="AlphaFoldDB" id="A0A8J2LNC0"/>